<dbReference type="GO" id="GO:0005737">
    <property type="term" value="C:cytoplasm"/>
    <property type="evidence" value="ECO:0007669"/>
    <property type="project" value="UniProtKB-SubCell"/>
</dbReference>
<keyword evidence="6" id="KW-0819">tRNA processing</keyword>
<evidence type="ECO:0000256" key="1">
    <source>
        <dbReference type="ARBA" id="ARBA00004496"/>
    </source>
</evidence>
<dbReference type="GO" id="GO:0006450">
    <property type="term" value="P:regulation of translational fidelity"/>
    <property type="evidence" value="ECO:0007669"/>
    <property type="project" value="TreeGrafter"/>
</dbReference>
<comment type="similarity">
    <text evidence="2">Belongs to the SUA5 family.</text>
</comment>
<comment type="subcellular location">
    <subcellularLocation>
        <location evidence="1">Cytoplasm</location>
    </subcellularLocation>
</comment>
<dbReference type="NCBIfam" id="TIGR00057">
    <property type="entry name" value="L-threonylcarbamoyladenylate synthase"/>
    <property type="match status" value="1"/>
</dbReference>
<keyword evidence="5" id="KW-0808">Transferase</keyword>
<evidence type="ECO:0000256" key="11">
    <source>
        <dbReference type="ARBA" id="ARBA00048366"/>
    </source>
</evidence>
<name>A0A948W5L8_UNCEI</name>
<comment type="catalytic activity">
    <reaction evidence="11">
        <text>L-threonine + hydrogencarbonate + ATP = L-threonylcarbamoyladenylate + diphosphate + H2O</text>
        <dbReference type="Rhea" id="RHEA:36407"/>
        <dbReference type="ChEBI" id="CHEBI:15377"/>
        <dbReference type="ChEBI" id="CHEBI:17544"/>
        <dbReference type="ChEBI" id="CHEBI:30616"/>
        <dbReference type="ChEBI" id="CHEBI:33019"/>
        <dbReference type="ChEBI" id="CHEBI:57926"/>
        <dbReference type="ChEBI" id="CHEBI:73682"/>
        <dbReference type="EC" id="2.7.7.87"/>
    </reaction>
</comment>
<dbReference type="InterPro" id="IPR050156">
    <property type="entry name" value="TC-AMP_synthase_SUA5"/>
</dbReference>
<dbReference type="InterPro" id="IPR006070">
    <property type="entry name" value="Sua5-like_dom"/>
</dbReference>
<dbReference type="Gene3D" id="3.90.870.10">
    <property type="entry name" value="DHBP synthase"/>
    <property type="match status" value="1"/>
</dbReference>
<reference evidence="13" key="1">
    <citation type="submission" date="2021-05" db="EMBL/GenBank/DDBJ databases">
        <title>Energy efficiency and biological interactions define the core microbiome of deep oligotrophic groundwater.</title>
        <authorList>
            <person name="Mehrshad M."/>
            <person name="Lopez-Fernandez M."/>
            <person name="Bell E."/>
            <person name="Bernier-Latmani R."/>
            <person name="Bertilsson S."/>
            <person name="Dopson M."/>
        </authorList>
    </citation>
    <scope>NUCLEOTIDE SEQUENCE</scope>
    <source>
        <strain evidence="13">Modern_marine.mb.64</strain>
    </source>
</reference>
<protein>
    <recommendedName>
        <fullName evidence="10">L-threonylcarbamoyladenylate synthase</fullName>
        <ecNumber evidence="3">2.7.7.87</ecNumber>
    </recommendedName>
    <alternativeName>
        <fullName evidence="10">L-threonylcarbamoyladenylate synthase</fullName>
    </alternativeName>
</protein>
<proteinExistence type="inferred from homology"/>
<evidence type="ECO:0000256" key="4">
    <source>
        <dbReference type="ARBA" id="ARBA00022490"/>
    </source>
</evidence>
<evidence type="ECO:0000256" key="2">
    <source>
        <dbReference type="ARBA" id="ARBA00007663"/>
    </source>
</evidence>
<evidence type="ECO:0000313" key="13">
    <source>
        <dbReference type="EMBL" id="MBU2690549.1"/>
    </source>
</evidence>
<dbReference type="Pfam" id="PF01300">
    <property type="entry name" value="Sua5_yciO_yrdC"/>
    <property type="match status" value="1"/>
</dbReference>
<dbReference type="PANTHER" id="PTHR17490">
    <property type="entry name" value="SUA5"/>
    <property type="match status" value="1"/>
</dbReference>
<feature type="domain" description="YrdC-like" evidence="12">
    <location>
        <begin position="27"/>
        <end position="212"/>
    </location>
</feature>
<gene>
    <name evidence="13" type="ORF">KJ970_06435</name>
</gene>
<keyword evidence="9" id="KW-0067">ATP-binding</keyword>
<accession>A0A948W5L8</accession>
<comment type="caution">
    <text evidence="13">The sequence shown here is derived from an EMBL/GenBank/DDBJ whole genome shotgun (WGS) entry which is preliminary data.</text>
</comment>
<keyword evidence="7" id="KW-0548">Nucleotidyltransferase</keyword>
<evidence type="ECO:0000256" key="8">
    <source>
        <dbReference type="ARBA" id="ARBA00022741"/>
    </source>
</evidence>
<evidence type="ECO:0000256" key="6">
    <source>
        <dbReference type="ARBA" id="ARBA00022694"/>
    </source>
</evidence>
<dbReference type="AlphaFoldDB" id="A0A948W5L8"/>
<dbReference type="PANTHER" id="PTHR17490:SF16">
    <property type="entry name" value="THREONYLCARBAMOYL-AMP SYNTHASE"/>
    <property type="match status" value="1"/>
</dbReference>
<evidence type="ECO:0000256" key="9">
    <source>
        <dbReference type="ARBA" id="ARBA00022840"/>
    </source>
</evidence>
<evidence type="ECO:0000256" key="3">
    <source>
        <dbReference type="ARBA" id="ARBA00012584"/>
    </source>
</evidence>
<dbReference type="PROSITE" id="PS51163">
    <property type="entry name" value="YRDC"/>
    <property type="match status" value="1"/>
</dbReference>
<dbReference type="GO" id="GO:0003725">
    <property type="term" value="F:double-stranded RNA binding"/>
    <property type="evidence" value="ECO:0007669"/>
    <property type="project" value="InterPro"/>
</dbReference>
<dbReference type="EMBL" id="JAHJDP010000032">
    <property type="protein sequence ID" value="MBU2690549.1"/>
    <property type="molecule type" value="Genomic_DNA"/>
</dbReference>
<evidence type="ECO:0000256" key="10">
    <source>
        <dbReference type="ARBA" id="ARBA00029774"/>
    </source>
</evidence>
<evidence type="ECO:0000259" key="12">
    <source>
        <dbReference type="PROSITE" id="PS51163"/>
    </source>
</evidence>
<dbReference type="GO" id="GO:0000049">
    <property type="term" value="F:tRNA binding"/>
    <property type="evidence" value="ECO:0007669"/>
    <property type="project" value="TreeGrafter"/>
</dbReference>
<organism evidence="13 14">
    <name type="scientific">Eiseniibacteriota bacterium</name>
    <dbReference type="NCBI Taxonomy" id="2212470"/>
    <lineage>
        <taxon>Bacteria</taxon>
        <taxon>Candidatus Eiseniibacteriota</taxon>
    </lineage>
</organism>
<dbReference type="InterPro" id="IPR017945">
    <property type="entry name" value="DHBP_synth_RibB-like_a/b_dom"/>
</dbReference>
<dbReference type="GO" id="GO:0061710">
    <property type="term" value="F:L-threonylcarbamoyladenylate synthase"/>
    <property type="evidence" value="ECO:0007669"/>
    <property type="project" value="UniProtKB-EC"/>
</dbReference>
<dbReference type="SUPFAM" id="SSF55821">
    <property type="entry name" value="YrdC/RibB"/>
    <property type="match status" value="1"/>
</dbReference>
<keyword evidence="4" id="KW-0963">Cytoplasm</keyword>
<dbReference type="EC" id="2.7.7.87" evidence="3"/>
<sequence length="218" mass="23731">MAAHVRNPKFNVDLGDLFPPRPGTPSEAGWGRFVDLMREGGVGILPTDTVYGLHSRWDHSGARYRILRLKGRPAGSSLLCLINSMEMLEWVASPPQTPLFQKLKGYWPGALTMILPAGPAAPPAVQTNGTVAVRWPDDPFLNRLVEDIGVPLLSSSANPSGREPATTIQEISENWKSQVDAIIDGGPRARPPSTLIRVPTVGRIDILRQGDIKIEFDG</sequence>
<dbReference type="Proteomes" id="UP000777784">
    <property type="component" value="Unassembled WGS sequence"/>
</dbReference>
<evidence type="ECO:0000313" key="14">
    <source>
        <dbReference type="Proteomes" id="UP000777784"/>
    </source>
</evidence>
<dbReference type="GO" id="GO:0005524">
    <property type="term" value="F:ATP binding"/>
    <property type="evidence" value="ECO:0007669"/>
    <property type="project" value="UniProtKB-KW"/>
</dbReference>
<evidence type="ECO:0000256" key="5">
    <source>
        <dbReference type="ARBA" id="ARBA00022679"/>
    </source>
</evidence>
<keyword evidence="8" id="KW-0547">Nucleotide-binding</keyword>
<evidence type="ECO:0000256" key="7">
    <source>
        <dbReference type="ARBA" id="ARBA00022695"/>
    </source>
</evidence>
<dbReference type="GO" id="GO:0008033">
    <property type="term" value="P:tRNA processing"/>
    <property type="evidence" value="ECO:0007669"/>
    <property type="project" value="UniProtKB-KW"/>
</dbReference>